<evidence type="ECO:0000313" key="2">
    <source>
        <dbReference type="Proteomes" id="UP000240830"/>
    </source>
</evidence>
<reference evidence="1 2" key="1">
    <citation type="submission" date="2016-10" db="EMBL/GenBank/DDBJ databases">
        <title>The genome of Paramicrosporidium saccamoebae is the missing link in understanding Cryptomycota and Microsporidia evolution.</title>
        <authorList>
            <person name="Quandt C.A."/>
            <person name="Beaudet D."/>
            <person name="Corsaro D."/>
            <person name="Michel R."/>
            <person name="Corradi N."/>
            <person name="James T."/>
        </authorList>
    </citation>
    <scope>NUCLEOTIDE SEQUENCE [LARGE SCALE GENOMIC DNA]</scope>
    <source>
        <strain evidence="1 2">KSL3</strain>
    </source>
</reference>
<accession>A0A2H9THD1</accession>
<proteinExistence type="predicted"/>
<dbReference type="AlphaFoldDB" id="A0A2H9THD1"/>
<keyword evidence="2" id="KW-1185">Reference proteome</keyword>
<dbReference type="EMBL" id="MTSL01000190">
    <property type="protein sequence ID" value="PJF17119.1"/>
    <property type="molecule type" value="Genomic_DNA"/>
</dbReference>
<evidence type="ECO:0000313" key="1">
    <source>
        <dbReference type="EMBL" id="PJF17119.1"/>
    </source>
</evidence>
<protein>
    <submittedName>
        <fullName evidence="1">Uncharacterized protein</fullName>
    </submittedName>
</protein>
<gene>
    <name evidence="1" type="ORF">PSACC_03071</name>
</gene>
<dbReference type="Proteomes" id="UP000240830">
    <property type="component" value="Unassembled WGS sequence"/>
</dbReference>
<name>A0A2H9THD1_9FUNG</name>
<comment type="caution">
    <text evidence="1">The sequence shown here is derived from an EMBL/GenBank/DDBJ whole genome shotgun (WGS) entry which is preliminary data.</text>
</comment>
<sequence>MPFKLASELGSINKTGLSTGGVAQNLVAARAGNYSLGVAEYGRDIEASLALDIHKVRVRALHQALLLVGGLDRRGKRVQQIHNKLSG</sequence>
<organism evidence="1 2">
    <name type="scientific">Paramicrosporidium saccamoebae</name>
    <dbReference type="NCBI Taxonomy" id="1246581"/>
    <lineage>
        <taxon>Eukaryota</taxon>
        <taxon>Fungi</taxon>
        <taxon>Fungi incertae sedis</taxon>
        <taxon>Cryptomycota</taxon>
        <taxon>Cryptomycota incertae sedis</taxon>
        <taxon>Paramicrosporidium</taxon>
    </lineage>
</organism>